<evidence type="ECO:0000313" key="1">
    <source>
        <dbReference type="Proteomes" id="UP000887569"/>
    </source>
</evidence>
<keyword evidence="1" id="KW-1185">Reference proteome</keyword>
<organism evidence="1 2">
    <name type="scientific">Parascaris univalens</name>
    <name type="common">Nematode worm</name>
    <dbReference type="NCBI Taxonomy" id="6257"/>
    <lineage>
        <taxon>Eukaryota</taxon>
        <taxon>Metazoa</taxon>
        <taxon>Ecdysozoa</taxon>
        <taxon>Nematoda</taxon>
        <taxon>Chromadorea</taxon>
        <taxon>Rhabditida</taxon>
        <taxon>Spirurina</taxon>
        <taxon>Ascaridomorpha</taxon>
        <taxon>Ascaridoidea</taxon>
        <taxon>Ascarididae</taxon>
        <taxon>Parascaris</taxon>
    </lineage>
</organism>
<sequence length="77" mass="8650">QEQCNYSRSSNAVFYAYGESLEYQSRLFGTFHICETNVILLQQKVRRSADTPTRKTSCGSGKLGIVSIQPLILFSLV</sequence>
<dbReference type="Proteomes" id="UP000887569">
    <property type="component" value="Unplaced"/>
</dbReference>
<name>A0A915C2V4_PARUN</name>
<evidence type="ECO:0000313" key="2">
    <source>
        <dbReference type="WBParaSite" id="PgR083X_g002_t01"/>
    </source>
</evidence>
<protein>
    <submittedName>
        <fullName evidence="2">Uncharacterized protein</fullName>
    </submittedName>
</protein>
<reference evidence="2" key="1">
    <citation type="submission" date="2022-11" db="UniProtKB">
        <authorList>
            <consortium name="WormBaseParasite"/>
        </authorList>
    </citation>
    <scope>IDENTIFICATION</scope>
</reference>
<accession>A0A915C2V4</accession>
<proteinExistence type="predicted"/>
<dbReference type="WBParaSite" id="PgR083X_g002_t01">
    <property type="protein sequence ID" value="PgR083X_g002_t01"/>
    <property type="gene ID" value="PgR083X_g002"/>
</dbReference>
<dbReference type="AlphaFoldDB" id="A0A915C2V4"/>